<gene>
    <name evidence="2" type="ORF">ACFO8M_03335</name>
</gene>
<dbReference type="Proteomes" id="UP001595712">
    <property type="component" value="Unassembled WGS sequence"/>
</dbReference>
<evidence type="ECO:0000256" key="1">
    <source>
        <dbReference type="SAM" id="Coils"/>
    </source>
</evidence>
<dbReference type="RefSeq" id="WP_387970446.1">
    <property type="nucleotide sequence ID" value="NZ_JBHRWO010000004.1"/>
</dbReference>
<keyword evidence="1" id="KW-0175">Coiled coil</keyword>
<keyword evidence="3" id="KW-1185">Reference proteome</keyword>
<sequence length="138" mass="15307">MSDRMSDQKDGSGGYVFRGNVHTGAIGTGASATIGAIGDGARGTVFVNRRHAEERLMEEMLELVVQLRERLDEHRAIVGDRYPVIKDNLDDLEESLEEMKPPGRIRSKLKAIEQLVNPFSMLVDLVAKLLELADHHQG</sequence>
<dbReference type="EMBL" id="JBHRWO010000004">
    <property type="protein sequence ID" value="MFC3491518.1"/>
    <property type="molecule type" value="Genomic_DNA"/>
</dbReference>
<comment type="caution">
    <text evidence="2">The sequence shown here is derived from an EMBL/GenBank/DDBJ whole genome shotgun (WGS) entry which is preliminary data.</text>
</comment>
<protein>
    <submittedName>
        <fullName evidence="2">Uncharacterized protein</fullName>
    </submittedName>
</protein>
<name>A0ABV7PVL1_9ACTN</name>
<feature type="coiled-coil region" evidence="1">
    <location>
        <begin position="50"/>
        <end position="77"/>
    </location>
</feature>
<reference evidence="3" key="1">
    <citation type="journal article" date="2019" name="Int. J. Syst. Evol. Microbiol.">
        <title>The Global Catalogue of Microorganisms (GCM) 10K type strain sequencing project: providing services to taxonomists for standard genome sequencing and annotation.</title>
        <authorList>
            <consortium name="The Broad Institute Genomics Platform"/>
            <consortium name="The Broad Institute Genome Sequencing Center for Infectious Disease"/>
            <person name="Wu L."/>
            <person name="Ma J."/>
        </authorList>
    </citation>
    <scope>NUCLEOTIDE SEQUENCE [LARGE SCALE GENOMIC DNA]</scope>
    <source>
        <strain evidence="3">CGMCC 4.7396</strain>
    </source>
</reference>
<organism evidence="2 3">
    <name type="scientific">Glycomyces rhizosphaerae</name>
    <dbReference type="NCBI Taxonomy" id="2054422"/>
    <lineage>
        <taxon>Bacteria</taxon>
        <taxon>Bacillati</taxon>
        <taxon>Actinomycetota</taxon>
        <taxon>Actinomycetes</taxon>
        <taxon>Glycomycetales</taxon>
        <taxon>Glycomycetaceae</taxon>
        <taxon>Glycomyces</taxon>
    </lineage>
</organism>
<proteinExistence type="predicted"/>
<evidence type="ECO:0000313" key="2">
    <source>
        <dbReference type="EMBL" id="MFC3491518.1"/>
    </source>
</evidence>
<accession>A0ABV7PVL1</accession>
<evidence type="ECO:0000313" key="3">
    <source>
        <dbReference type="Proteomes" id="UP001595712"/>
    </source>
</evidence>